<feature type="non-terminal residue" evidence="1">
    <location>
        <position position="219"/>
    </location>
</feature>
<reference evidence="1 2" key="1">
    <citation type="submission" date="2022-05" db="EMBL/GenBank/DDBJ databases">
        <authorList>
            <consortium name="Genoscope - CEA"/>
            <person name="William W."/>
        </authorList>
    </citation>
    <scope>NUCLEOTIDE SEQUENCE [LARGE SCALE GENOMIC DNA]</scope>
</reference>
<evidence type="ECO:0000313" key="2">
    <source>
        <dbReference type="Proteomes" id="UP001159405"/>
    </source>
</evidence>
<dbReference type="InterPro" id="IPR043502">
    <property type="entry name" value="DNA/RNA_pol_sf"/>
</dbReference>
<dbReference type="Proteomes" id="UP001159405">
    <property type="component" value="Unassembled WGS sequence"/>
</dbReference>
<proteinExistence type="predicted"/>
<accession>A0ABN8P3S1</accession>
<sequence length="219" mass="24514">GLSHGFHLGYKGNRFPRAAKNLPSAIQQPQVIEKNLLEEVQLGRLAGPFESTPFQNFQIHPLGLVPKKGSQKWRTIFHLSYPKGSPDSLNANIPIEDYTLQYIRIDDAIALVLNHGPGSALFSFNQLADTLEWLVRQHLNIPPSYTFSTIFRCSTCPSSLCATALCRVLTLFEELNIPLAPQKTFRPTQVLEFMGITLDSVNMQARLPEDKLSNARSLL</sequence>
<protein>
    <submittedName>
        <fullName evidence="1">Uncharacterized protein</fullName>
    </submittedName>
</protein>
<dbReference type="EMBL" id="CALNXK010000051">
    <property type="protein sequence ID" value="CAH3132615.1"/>
    <property type="molecule type" value="Genomic_DNA"/>
</dbReference>
<gene>
    <name evidence="1" type="ORF">PLOB_00036021</name>
</gene>
<evidence type="ECO:0000313" key="1">
    <source>
        <dbReference type="EMBL" id="CAH3132615.1"/>
    </source>
</evidence>
<dbReference type="SUPFAM" id="SSF56672">
    <property type="entry name" value="DNA/RNA polymerases"/>
    <property type="match status" value="1"/>
</dbReference>
<name>A0ABN8P3S1_9CNID</name>
<organism evidence="1 2">
    <name type="scientific">Porites lobata</name>
    <dbReference type="NCBI Taxonomy" id="104759"/>
    <lineage>
        <taxon>Eukaryota</taxon>
        <taxon>Metazoa</taxon>
        <taxon>Cnidaria</taxon>
        <taxon>Anthozoa</taxon>
        <taxon>Hexacorallia</taxon>
        <taxon>Scleractinia</taxon>
        <taxon>Fungiina</taxon>
        <taxon>Poritidae</taxon>
        <taxon>Porites</taxon>
    </lineage>
</organism>
<feature type="non-terminal residue" evidence="1">
    <location>
        <position position="1"/>
    </location>
</feature>
<comment type="caution">
    <text evidence="1">The sequence shown here is derived from an EMBL/GenBank/DDBJ whole genome shotgun (WGS) entry which is preliminary data.</text>
</comment>
<keyword evidence="2" id="KW-1185">Reference proteome</keyword>